<protein>
    <submittedName>
        <fullName evidence="1">Uncharacterized protein</fullName>
    </submittedName>
</protein>
<dbReference type="EMBL" id="JAIWYP010000004">
    <property type="protein sequence ID" value="KAH3833471.1"/>
    <property type="molecule type" value="Genomic_DNA"/>
</dbReference>
<keyword evidence="3" id="KW-1185">Reference proteome</keyword>
<reference evidence="1" key="1">
    <citation type="journal article" date="2019" name="bioRxiv">
        <title>The Genome of the Zebra Mussel, Dreissena polymorpha: A Resource for Invasive Species Research.</title>
        <authorList>
            <person name="McCartney M.A."/>
            <person name="Auch B."/>
            <person name="Kono T."/>
            <person name="Mallez S."/>
            <person name="Zhang Y."/>
            <person name="Obille A."/>
            <person name="Becker A."/>
            <person name="Abrahante J.E."/>
            <person name="Garbe J."/>
            <person name="Badalamenti J.P."/>
            <person name="Herman A."/>
            <person name="Mangelson H."/>
            <person name="Liachko I."/>
            <person name="Sullivan S."/>
            <person name="Sone E.D."/>
            <person name="Koren S."/>
            <person name="Silverstein K.A.T."/>
            <person name="Beckman K.B."/>
            <person name="Gohl D.M."/>
        </authorList>
    </citation>
    <scope>NUCLEOTIDE SEQUENCE</scope>
    <source>
        <strain evidence="1">Duluth1</strain>
        <tissue evidence="1">Whole animal</tissue>
    </source>
</reference>
<dbReference type="AlphaFoldDB" id="A0A9D4K5T8"/>
<evidence type="ECO:0000313" key="1">
    <source>
        <dbReference type="EMBL" id="KAH3833471.1"/>
    </source>
</evidence>
<gene>
    <name evidence="1" type="ORF">DPMN_106781</name>
    <name evidence="2" type="ORF">DPMN_106785</name>
</gene>
<evidence type="ECO:0000313" key="3">
    <source>
        <dbReference type="Proteomes" id="UP000828390"/>
    </source>
</evidence>
<organism evidence="1 3">
    <name type="scientific">Dreissena polymorpha</name>
    <name type="common">Zebra mussel</name>
    <name type="synonym">Mytilus polymorpha</name>
    <dbReference type="NCBI Taxonomy" id="45954"/>
    <lineage>
        <taxon>Eukaryota</taxon>
        <taxon>Metazoa</taxon>
        <taxon>Spiralia</taxon>
        <taxon>Lophotrochozoa</taxon>
        <taxon>Mollusca</taxon>
        <taxon>Bivalvia</taxon>
        <taxon>Autobranchia</taxon>
        <taxon>Heteroconchia</taxon>
        <taxon>Euheterodonta</taxon>
        <taxon>Imparidentia</taxon>
        <taxon>Neoheterodontei</taxon>
        <taxon>Myida</taxon>
        <taxon>Dreissenoidea</taxon>
        <taxon>Dreissenidae</taxon>
        <taxon>Dreissena</taxon>
    </lineage>
</organism>
<dbReference type="Proteomes" id="UP000828390">
    <property type="component" value="Unassembled WGS sequence"/>
</dbReference>
<name>A0A9D4K5T8_DREPO</name>
<reference evidence="1" key="2">
    <citation type="submission" date="2020-11" db="EMBL/GenBank/DDBJ databases">
        <authorList>
            <person name="McCartney M.A."/>
            <person name="Auch B."/>
            <person name="Kono T."/>
            <person name="Mallez S."/>
            <person name="Becker A."/>
            <person name="Gohl D.M."/>
            <person name="Silverstein K.A.T."/>
            <person name="Koren S."/>
            <person name="Bechman K.B."/>
            <person name="Herman A."/>
            <person name="Abrahante J.E."/>
            <person name="Garbe J."/>
        </authorList>
    </citation>
    <scope>NUCLEOTIDE SEQUENCE</scope>
    <source>
        <strain evidence="1">Duluth1</strain>
        <tissue evidence="1">Whole animal</tissue>
    </source>
</reference>
<comment type="caution">
    <text evidence="1">The sequence shown here is derived from an EMBL/GenBank/DDBJ whole genome shotgun (WGS) entry which is preliminary data.</text>
</comment>
<dbReference type="EMBL" id="JAIWYP010000004">
    <property type="protein sequence ID" value="KAH3833475.1"/>
    <property type="molecule type" value="Genomic_DNA"/>
</dbReference>
<evidence type="ECO:0000313" key="2">
    <source>
        <dbReference type="EMBL" id="KAH3833475.1"/>
    </source>
</evidence>
<proteinExistence type="predicted"/>
<sequence length="130" mass="14887">MRIKAKNHHEDVNIRPGRVDGEAWVPPCNKDPKMNQKHSLKLRDGYSVRLTFPIRSKTYKTILTNTKAPMVQNHTTGWRGFKNSKYEVVDFGTFMSTLMYLVINGFVKSTASSRCELMLSGATDMVAFWN</sequence>
<accession>A0A9D4K5T8</accession>